<dbReference type="AlphaFoldDB" id="A0A452RWN6"/>
<keyword evidence="3" id="KW-1185">Reference proteome</keyword>
<accession>A0A452RWN6</accession>
<name>A0A452RWN6_URSAM</name>
<dbReference type="OMA" id="CFCIIPL"/>
<keyword evidence="1" id="KW-0472">Membrane</keyword>
<keyword evidence="1" id="KW-1133">Transmembrane helix</keyword>
<proteinExistence type="predicted"/>
<dbReference type="Proteomes" id="UP000291022">
    <property type="component" value="Unassembled WGS sequence"/>
</dbReference>
<keyword evidence="1" id="KW-0812">Transmembrane</keyword>
<organism evidence="2 3">
    <name type="scientific">Ursus americanus</name>
    <name type="common">American black bear</name>
    <name type="synonym">Euarctos americanus</name>
    <dbReference type="NCBI Taxonomy" id="9643"/>
    <lineage>
        <taxon>Eukaryota</taxon>
        <taxon>Metazoa</taxon>
        <taxon>Chordata</taxon>
        <taxon>Craniata</taxon>
        <taxon>Vertebrata</taxon>
        <taxon>Euteleostomi</taxon>
        <taxon>Mammalia</taxon>
        <taxon>Eutheria</taxon>
        <taxon>Laurasiatheria</taxon>
        <taxon>Carnivora</taxon>
        <taxon>Caniformia</taxon>
        <taxon>Ursidae</taxon>
        <taxon>Ursus</taxon>
    </lineage>
</organism>
<evidence type="ECO:0000313" key="2">
    <source>
        <dbReference type="Ensembl" id="ENSUAMP00000023886.1"/>
    </source>
</evidence>
<reference evidence="2" key="2">
    <citation type="submission" date="2025-08" db="UniProtKB">
        <authorList>
            <consortium name="Ensembl"/>
        </authorList>
    </citation>
    <scope>IDENTIFICATION</scope>
</reference>
<reference evidence="2" key="3">
    <citation type="submission" date="2025-09" db="UniProtKB">
        <authorList>
            <consortium name="Ensembl"/>
        </authorList>
    </citation>
    <scope>IDENTIFICATION</scope>
</reference>
<protein>
    <submittedName>
        <fullName evidence="2">Uncharacterized protein</fullName>
    </submittedName>
</protein>
<dbReference type="GeneTree" id="ENSGT01030000235147"/>
<sequence>MTVPGGFRSCTETDISSKIFINSTLTPPAGSERHYDATLLTLLVLGSYSLCIVPLLATLTGKRSRSTISGLILFFVSMLSAVLLTNQL</sequence>
<evidence type="ECO:0000313" key="3">
    <source>
        <dbReference type="Proteomes" id="UP000291022"/>
    </source>
</evidence>
<feature type="transmembrane region" description="Helical" evidence="1">
    <location>
        <begin position="68"/>
        <end position="85"/>
    </location>
</feature>
<dbReference type="Ensembl" id="ENSUAMT00000026668.1">
    <property type="protein sequence ID" value="ENSUAMP00000023886.1"/>
    <property type="gene ID" value="ENSUAMG00000018680.1"/>
</dbReference>
<reference evidence="3" key="1">
    <citation type="submission" date="2016-06" db="EMBL/GenBank/DDBJ databases">
        <title>De novo assembly and RNA-Seq shows season-dependent expression and editing in black bear kidneys.</title>
        <authorList>
            <person name="Korstanje R."/>
            <person name="Srivastava A."/>
            <person name="Sarsani V.K."/>
            <person name="Sheehan S.M."/>
            <person name="Seger R.L."/>
            <person name="Barter M.E."/>
            <person name="Lindqvist C."/>
            <person name="Brody L.C."/>
            <person name="Mullikin J.C."/>
        </authorList>
    </citation>
    <scope>NUCLEOTIDE SEQUENCE [LARGE SCALE GENOMIC DNA]</scope>
</reference>
<feature type="transmembrane region" description="Helical" evidence="1">
    <location>
        <begin position="37"/>
        <end position="56"/>
    </location>
</feature>
<evidence type="ECO:0000256" key="1">
    <source>
        <dbReference type="SAM" id="Phobius"/>
    </source>
</evidence>